<evidence type="ECO:0000313" key="2">
    <source>
        <dbReference type="Proteomes" id="UP000012138"/>
    </source>
</evidence>
<name>M6Y963_9LEPT</name>
<proteinExistence type="predicted"/>
<evidence type="ECO:0000313" key="1">
    <source>
        <dbReference type="EMBL" id="EMO88391.1"/>
    </source>
</evidence>
<organism evidence="1 2">
    <name type="scientific">Leptospira noguchii str. 2001034031</name>
    <dbReference type="NCBI Taxonomy" id="1193053"/>
    <lineage>
        <taxon>Bacteria</taxon>
        <taxon>Pseudomonadati</taxon>
        <taxon>Spirochaetota</taxon>
        <taxon>Spirochaetia</taxon>
        <taxon>Leptospirales</taxon>
        <taxon>Leptospiraceae</taxon>
        <taxon>Leptospira</taxon>
    </lineage>
</organism>
<gene>
    <name evidence="1" type="ORF">LEP1GSC024_4576</name>
</gene>
<sequence>MFGVQIDSEYYLILIPLLKYFIRTFCASKNVTSVLLLYKIGYC</sequence>
<dbReference type="AlphaFoldDB" id="M6Y963"/>
<comment type="caution">
    <text evidence="1">The sequence shown here is derived from an EMBL/GenBank/DDBJ whole genome shotgun (WGS) entry which is preliminary data.</text>
</comment>
<dbReference type="Proteomes" id="UP000012138">
    <property type="component" value="Unassembled WGS sequence"/>
</dbReference>
<dbReference type="EMBL" id="AKXB02000129">
    <property type="protein sequence ID" value="EMO88391.1"/>
    <property type="molecule type" value="Genomic_DNA"/>
</dbReference>
<accession>M6Y963</accession>
<reference evidence="1 2" key="1">
    <citation type="submission" date="2013-01" db="EMBL/GenBank/DDBJ databases">
        <authorList>
            <person name="Harkins D.M."/>
            <person name="Durkin A.S."/>
            <person name="Brinkac L.M."/>
            <person name="Haft D.H."/>
            <person name="Selengut J.D."/>
            <person name="Sanka R."/>
            <person name="DePew J."/>
            <person name="Purushe J."/>
            <person name="Whelen A.C."/>
            <person name="Vinetz J.M."/>
            <person name="Sutton G.G."/>
            <person name="Nierman W.C."/>
            <person name="Fouts D.E."/>
        </authorList>
    </citation>
    <scope>NUCLEOTIDE SEQUENCE [LARGE SCALE GENOMIC DNA]</scope>
    <source>
        <strain evidence="1 2">2001034031</strain>
    </source>
</reference>
<protein>
    <submittedName>
        <fullName evidence="1">Uncharacterized protein</fullName>
    </submittedName>
</protein>